<dbReference type="GO" id="GO:0045892">
    <property type="term" value="P:negative regulation of DNA-templated transcription"/>
    <property type="evidence" value="ECO:0007669"/>
    <property type="project" value="TreeGrafter"/>
</dbReference>
<feature type="repeat" description="MBT" evidence="11">
    <location>
        <begin position="486"/>
        <end position="589"/>
    </location>
</feature>
<organism evidence="14 15">
    <name type="scientific">Bos indicus x Bos taurus</name>
    <name type="common">Hybrid cattle</name>
    <dbReference type="NCBI Taxonomy" id="30522"/>
    <lineage>
        <taxon>Eukaryota</taxon>
        <taxon>Metazoa</taxon>
        <taxon>Chordata</taxon>
        <taxon>Craniata</taxon>
        <taxon>Vertebrata</taxon>
        <taxon>Euteleostomi</taxon>
        <taxon>Mammalia</taxon>
        <taxon>Eutheria</taxon>
        <taxon>Laurasiatheria</taxon>
        <taxon>Artiodactyla</taxon>
        <taxon>Ruminantia</taxon>
        <taxon>Pecora</taxon>
        <taxon>Bovidae</taxon>
        <taxon>Bovinae</taxon>
        <taxon>Bos</taxon>
    </lineage>
</organism>
<dbReference type="InterPro" id="IPR004092">
    <property type="entry name" value="Mbt"/>
</dbReference>
<dbReference type="OMA" id="QVNYPGP"/>
<feature type="repeat" description="MBT" evidence="11">
    <location>
        <begin position="180"/>
        <end position="284"/>
    </location>
</feature>
<keyword evidence="5" id="KW-0862">Zinc</keyword>
<feature type="compositionally biased region" description="Basic and acidic residues" evidence="12">
    <location>
        <begin position="54"/>
        <end position="63"/>
    </location>
</feature>
<evidence type="ECO:0000313" key="14">
    <source>
        <dbReference type="Ensembl" id="ENSBIXP00000006010.1"/>
    </source>
</evidence>
<evidence type="ECO:0000256" key="5">
    <source>
        <dbReference type="ARBA" id="ARBA00022833"/>
    </source>
</evidence>
<evidence type="ECO:0000256" key="2">
    <source>
        <dbReference type="ARBA" id="ARBA00022723"/>
    </source>
</evidence>
<dbReference type="CDD" id="cd20127">
    <property type="entry name" value="MBT_L3MBTL2_rpt3"/>
    <property type="match status" value="1"/>
</dbReference>
<feature type="repeat" description="MBT" evidence="11">
    <location>
        <begin position="380"/>
        <end position="480"/>
    </location>
</feature>
<reference evidence="14 15" key="1">
    <citation type="submission" date="2018-11" db="EMBL/GenBank/DDBJ databases">
        <title>Haplotype-resolved cattle genomes.</title>
        <authorList>
            <person name="Low W.Y."/>
            <person name="Tearle R."/>
            <person name="Bickhart D.M."/>
            <person name="Rosen B.D."/>
            <person name="Koren S."/>
            <person name="Rhie A."/>
            <person name="Hiendleder S."/>
            <person name="Phillippy A.M."/>
            <person name="Smith T.P.L."/>
            <person name="Williams J.L."/>
        </authorList>
    </citation>
    <scope>NUCLEOTIDE SEQUENCE [LARGE SCALE GENOMIC DNA]</scope>
</reference>
<gene>
    <name evidence="14" type="primary">L3MBTL2</name>
</gene>
<keyword evidence="4 10" id="KW-0863">Zinc-finger</keyword>
<feature type="compositionally biased region" description="Low complexity" evidence="12">
    <location>
        <begin position="39"/>
        <end position="50"/>
    </location>
</feature>
<dbReference type="Pfam" id="PF21319">
    <property type="entry name" value="zf-FCS_1"/>
    <property type="match status" value="1"/>
</dbReference>
<dbReference type="Proteomes" id="UP000314981">
    <property type="component" value="Chromosome 5"/>
</dbReference>
<evidence type="ECO:0000256" key="3">
    <source>
        <dbReference type="ARBA" id="ARBA00022737"/>
    </source>
</evidence>
<feature type="compositionally biased region" description="Acidic residues" evidence="12">
    <location>
        <begin position="15"/>
        <end position="26"/>
    </location>
</feature>
<reference evidence="14" key="3">
    <citation type="submission" date="2025-09" db="UniProtKB">
        <authorList>
            <consortium name="Ensembl"/>
        </authorList>
    </citation>
    <scope>IDENTIFICATION</scope>
</reference>
<dbReference type="PANTHER" id="PTHR12247:SF64">
    <property type="entry name" value="LETHAL(3)MALIGNANT BRAIN TUMOR-LIKE PROTEIN 2"/>
    <property type="match status" value="1"/>
</dbReference>
<dbReference type="InterPro" id="IPR050548">
    <property type="entry name" value="PcG_chromatin_remod_factors"/>
</dbReference>
<evidence type="ECO:0000256" key="10">
    <source>
        <dbReference type="PROSITE-ProRule" id="PRU00367"/>
    </source>
</evidence>
<dbReference type="Gene3D" id="3.30.60.160">
    <property type="match status" value="1"/>
</dbReference>
<keyword evidence="3" id="KW-0677">Repeat</keyword>
<dbReference type="Gene3D" id="2.30.30.140">
    <property type="match status" value="4"/>
</dbReference>
<sequence length="794" mass="88245">MEKPRGVEETPSSEPMEEEEEDDDLELFGGYDSFRSYNSSAGSESSSYLEESSEAEHEDREAGELPTSPLHLLSPGTPRSLDGSGSEPAVCEMCGIVGTREAFFSKTKRFCSVSCSRSYSSNSKKASILARLQGKPPTKKAKVLHKAAWSAKIGAFLHSQGTGQLADGTPTGQDALVLGFDWGKFLKDHSYKAAPVSCFKHVPLYDQWEDVMKGMKVEVLNSDAVLPSRVYWIASVIQAAGYRVLLRYEGFENDASHDFWCNLGTVDVHPIGWCAINSKILVPPRSELMRVLPVLVPVGPLGEVRTAQSPPASSLPLLPHPEAPGQIQVGESRIAGLRRQKYVIQALCCSLGQTGTRQQSGGSLYSGFCSVSPAIHAKFTDWKGYLMKRLVGSRTLPVDFHIKMVESMKYPFRQGMRLEVVDKSQVSRTRMAVVDTVIGGRLRLLYEDGDSDDDFWCHMWSPLIHPVGWSRRVGHGIKLSERRSDMAHHPTFRKIYCDAVPYLFKKVRAVYTEGGWFEEGMKLEAIDPLNLGNICVATICKVLLDGYLMICVDGGPSTDGSDWFCYHASSHAIFPANFCQKNDIELTPPKGYEAHTFSWEAYLEKTKAKAAPSRLFNMDCPNHGFKVGMKLEAVDLMEPRLICVATVKRVVHRLLSIHFDGWDSEYDQWVDCESPDIYPVGWCELTGYQLQPPVATEPTTPLKAKEATKKKKKQFGKKRKRIPPAKTRPLRQGSKKALLEEDLQAAAKAPSEPAPDEIITVRVKEEHLDVATADKALSPELPVPVENIKQETDD</sequence>
<evidence type="ECO:0000256" key="12">
    <source>
        <dbReference type="SAM" id="MobiDB-lite"/>
    </source>
</evidence>
<dbReference type="GO" id="GO:0008270">
    <property type="term" value="F:zinc ion binding"/>
    <property type="evidence" value="ECO:0007669"/>
    <property type="project" value="UniProtKB-KW"/>
</dbReference>
<dbReference type="Pfam" id="PF02820">
    <property type="entry name" value="MBT"/>
    <property type="match status" value="4"/>
</dbReference>
<dbReference type="GO" id="GO:0042393">
    <property type="term" value="F:histone binding"/>
    <property type="evidence" value="ECO:0007669"/>
    <property type="project" value="TreeGrafter"/>
</dbReference>
<dbReference type="InterPro" id="IPR038603">
    <property type="entry name" value="Znf_FCS_sf"/>
</dbReference>
<feature type="region of interest" description="Disordered" evidence="12">
    <location>
        <begin position="694"/>
        <end position="757"/>
    </location>
</feature>
<dbReference type="PANTHER" id="PTHR12247">
    <property type="entry name" value="POLYCOMB GROUP PROTEIN"/>
    <property type="match status" value="1"/>
</dbReference>
<feature type="region of interest" description="Disordered" evidence="12">
    <location>
        <begin position="1"/>
        <end position="85"/>
    </location>
</feature>
<dbReference type="InterPro" id="IPR047357">
    <property type="entry name" value="MBT_L3MBTL2_rpt2"/>
</dbReference>
<keyword evidence="9" id="KW-0539">Nucleus</keyword>
<dbReference type="STRING" id="30522.A0A4W2CI74"/>
<name>A0A4W2CI74_BOBOX</name>
<keyword evidence="8" id="KW-0804">Transcription</keyword>
<dbReference type="CDD" id="cd20124">
    <property type="entry name" value="MBT_L3MBTL2_rpt2"/>
    <property type="match status" value="1"/>
</dbReference>
<dbReference type="PROSITE" id="PS51024">
    <property type="entry name" value="ZF_FCS"/>
    <property type="match status" value="1"/>
</dbReference>
<evidence type="ECO:0000256" key="11">
    <source>
        <dbReference type="PROSITE-ProRule" id="PRU00459"/>
    </source>
</evidence>
<dbReference type="GO" id="GO:0006325">
    <property type="term" value="P:chromatin organization"/>
    <property type="evidence" value="ECO:0007669"/>
    <property type="project" value="UniProtKB-KW"/>
</dbReference>
<evidence type="ECO:0000313" key="15">
    <source>
        <dbReference type="Proteomes" id="UP000314981"/>
    </source>
</evidence>
<keyword evidence="6" id="KW-0156">Chromatin regulator</keyword>
<keyword evidence="15" id="KW-1185">Reference proteome</keyword>
<dbReference type="AlphaFoldDB" id="A0A4W2CI74"/>
<dbReference type="FunFam" id="2.30.30.140:FF:000032">
    <property type="entry name" value="MBT domain-containing protein 1 isoform X1"/>
    <property type="match status" value="1"/>
</dbReference>
<keyword evidence="2" id="KW-0479">Metal-binding</keyword>
<dbReference type="SUPFAM" id="SSF63748">
    <property type="entry name" value="Tudor/PWWP/MBT"/>
    <property type="match status" value="4"/>
</dbReference>
<dbReference type="SMART" id="SM00561">
    <property type="entry name" value="MBT"/>
    <property type="match status" value="4"/>
</dbReference>
<evidence type="ECO:0000256" key="8">
    <source>
        <dbReference type="ARBA" id="ARBA00023163"/>
    </source>
</evidence>
<protein>
    <submittedName>
        <fullName evidence="14">L3MBTL histone methyl-lysine binding protein 2</fullName>
    </submittedName>
</protein>
<evidence type="ECO:0000256" key="4">
    <source>
        <dbReference type="ARBA" id="ARBA00022771"/>
    </source>
</evidence>
<accession>A0A4W2CI74</accession>
<feature type="compositionally biased region" description="Basic residues" evidence="12">
    <location>
        <begin position="708"/>
        <end position="723"/>
    </location>
</feature>
<evidence type="ECO:0000259" key="13">
    <source>
        <dbReference type="PROSITE" id="PS51024"/>
    </source>
</evidence>
<proteinExistence type="predicted"/>
<dbReference type="FunFam" id="2.30.30.140:FF:000019">
    <property type="entry name" value="MBT domain-containing protein 1 isoform X1"/>
    <property type="match status" value="1"/>
</dbReference>
<feature type="domain" description="FCS-type" evidence="13">
    <location>
        <begin position="82"/>
        <end position="117"/>
    </location>
</feature>
<reference evidence="14" key="2">
    <citation type="submission" date="2025-08" db="UniProtKB">
        <authorList>
            <consortium name="Ensembl"/>
        </authorList>
    </citation>
    <scope>IDENTIFICATION</scope>
</reference>
<evidence type="ECO:0000256" key="9">
    <source>
        <dbReference type="ARBA" id="ARBA00023242"/>
    </source>
</evidence>
<dbReference type="GO" id="GO:0005634">
    <property type="term" value="C:nucleus"/>
    <property type="evidence" value="ECO:0007669"/>
    <property type="project" value="UniProtKB-SubCell"/>
</dbReference>
<feature type="repeat" description="MBT" evidence="11">
    <location>
        <begin position="597"/>
        <end position="693"/>
    </location>
</feature>
<evidence type="ECO:0000256" key="7">
    <source>
        <dbReference type="ARBA" id="ARBA00023015"/>
    </source>
</evidence>
<dbReference type="CDD" id="cd20100">
    <property type="entry name" value="MBT_dSfmbt-like_rpt4"/>
    <property type="match status" value="1"/>
</dbReference>
<feature type="region of interest" description="Disordered" evidence="12">
    <location>
        <begin position="773"/>
        <end position="794"/>
    </location>
</feature>
<dbReference type="GO" id="GO:0003682">
    <property type="term" value="F:chromatin binding"/>
    <property type="evidence" value="ECO:0007669"/>
    <property type="project" value="TreeGrafter"/>
</dbReference>
<dbReference type="FunFam" id="2.30.30.140:FF:000010">
    <property type="entry name" value="MBT domain-containing protein 1 isoform X1"/>
    <property type="match status" value="1"/>
</dbReference>
<dbReference type="InterPro" id="IPR012313">
    <property type="entry name" value="Znf_FCS"/>
</dbReference>
<dbReference type="PROSITE" id="PS51079">
    <property type="entry name" value="MBT"/>
    <property type="match status" value="4"/>
</dbReference>
<dbReference type="FunFam" id="3.30.60.160:FF:000001">
    <property type="entry name" value="MBT domain-containing protein 1 isoform X1"/>
    <property type="match status" value="1"/>
</dbReference>
<comment type="subcellular location">
    <subcellularLocation>
        <location evidence="1">Nucleus</location>
    </subcellularLocation>
</comment>
<dbReference type="Ensembl" id="ENSBIXT00000004605.1">
    <property type="protein sequence ID" value="ENSBIXP00000006010.1"/>
    <property type="gene ID" value="ENSBIXG00000012157.1"/>
</dbReference>
<evidence type="ECO:0000256" key="1">
    <source>
        <dbReference type="ARBA" id="ARBA00004123"/>
    </source>
</evidence>
<evidence type="ECO:0000256" key="6">
    <source>
        <dbReference type="ARBA" id="ARBA00022853"/>
    </source>
</evidence>
<keyword evidence="7" id="KW-0805">Transcription regulation</keyword>